<dbReference type="SUPFAM" id="SSF48264">
    <property type="entry name" value="Cytochrome P450"/>
    <property type="match status" value="1"/>
</dbReference>
<keyword evidence="8" id="KW-1133">Transmembrane helix</keyword>
<comment type="cofactor">
    <cofactor evidence="1 13">
        <name>heme</name>
        <dbReference type="ChEBI" id="CHEBI:30413"/>
    </cofactor>
</comment>
<gene>
    <name evidence="14" type="ORF">B0H15DRAFT_657427</name>
</gene>
<sequence>MLSIHSMYELETRSGGAAFTVVILFGLWLILRRSPNTVTAVLGPPSPSWVYGNLEQLVLAENYGDHEFQWQKQYGPVYRIKGCFGENRLVISDPQALRHLLNDPSVMRPPSQSKTTRLVFGEDSVFCVEGEQHRNLRAALSGGLSGRGVRSFLPVFTDVANKIVHEWEMLCSTGSSTRINVGKMMHLATLEIICAAGFGFHVDTVRNPEHPLAVSHLHVLATAFVRSKFGLLADLFIPHIPEFMLRLGLRLPLGPLSAILNFKNATNQIMKEKARDFERGRKDHYDLLDISRDSASKAGVTPSQVVHQIPVLLLAGQDTTDATLSWAFYWLAQNPEFQEELRREILSGNLGGGSDHDQMPLLNALLKETLRLYPAGPLLERWASEDFVLPLSDEIVTSTGEYLRELPICKGQFIFLAVGAYQRLEAIWGSDADEFRPSRWLAGDPCTGQALGPYAQLLAFLGGPRVCAGWRFAILEMQVMLTELVSKFSFSLPEDSDVKAHLSAIQFPVDRGEAKGLWLTVEPVS</sequence>
<protein>
    <submittedName>
        <fullName evidence="14">Cytochrome P450</fullName>
    </submittedName>
</protein>
<dbReference type="InterPro" id="IPR001128">
    <property type="entry name" value="Cyt_P450"/>
</dbReference>
<name>A0AAD6TTY3_9AGAR</name>
<evidence type="ECO:0000256" key="1">
    <source>
        <dbReference type="ARBA" id="ARBA00001971"/>
    </source>
</evidence>
<evidence type="ECO:0000313" key="15">
    <source>
        <dbReference type="Proteomes" id="UP001222325"/>
    </source>
</evidence>
<evidence type="ECO:0000256" key="4">
    <source>
        <dbReference type="ARBA" id="ARBA00010617"/>
    </source>
</evidence>
<keyword evidence="6" id="KW-0812">Transmembrane</keyword>
<evidence type="ECO:0000256" key="3">
    <source>
        <dbReference type="ARBA" id="ARBA00004721"/>
    </source>
</evidence>
<comment type="subcellular location">
    <subcellularLocation>
        <location evidence="2">Membrane</location>
    </subcellularLocation>
</comment>
<dbReference type="EMBL" id="JARJCN010000098">
    <property type="protein sequence ID" value="KAJ7075333.1"/>
    <property type="molecule type" value="Genomic_DNA"/>
</dbReference>
<dbReference type="PANTHER" id="PTHR24305:SF166">
    <property type="entry name" value="CYTOCHROME P450 12A4, MITOCHONDRIAL-RELATED"/>
    <property type="match status" value="1"/>
</dbReference>
<dbReference type="InterPro" id="IPR002401">
    <property type="entry name" value="Cyt_P450_E_grp-I"/>
</dbReference>
<evidence type="ECO:0000256" key="10">
    <source>
        <dbReference type="ARBA" id="ARBA00023004"/>
    </source>
</evidence>
<comment type="pathway">
    <text evidence="3">Secondary metabolite biosynthesis; terpenoid biosynthesis.</text>
</comment>
<dbReference type="Proteomes" id="UP001222325">
    <property type="component" value="Unassembled WGS sequence"/>
</dbReference>
<proteinExistence type="inferred from homology"/>
<dbReference type="Gene3D" id="1.10.630.10">
    <property type="entry name" value="Cytochrome P450"/>
    <property type="match status" value="1"/>
</dbReference>
<evidence type="ECO:0000256" key="8">
    <source>
        <dbReference type="ARBA" id="ARBA00022989"/>
    </source>
</evidence>
<dbReference type="PRINTS" id="PR00385">
    <property type="entry name" value="P450"/>
</dbReference>
<feature type="binding site" description="axial binding residue" evidence="13">
    <location>
        <position position="467"/>
    </location>
    <ligand>
        <name>heme</name>
        <dbReference type="ChEBI" id="CHEBI:30413"/>
    </ligand>
    <ligandPart>
        <name>Fe</name>
        <dbReference type="ChEBI" id="CHEBI:18248"/>
    </ligandPart>
</feature>
<evidence type="ECO:0000256" key="5">
    <source>
        <dbReference type="ARBA" id="ARBA00022617"/>
    </source>
</evidence>
<evidence type="ECO:0000256" key="9">
    <source>
        <dbReference type="ARBA" id="ARBA00023002"/>
    </source>
</evidence>
<organism evidence="14 15">
    <name type="scientific">Mycena belliarum</name>
    <dbReference type="NCBI Taxonomy" id="1033014"/>
    <lineage>
        <taxon>Eukaryota</taxon>
        <taxon>Fungi</taxon>
        <taxon>Dikarya</taxon>
        <taxon>Basidiomycota</taxon>
        <taxon>Agaricomycotina</taxon>
        <taxon>Agaricomycetes</taxon>
        <taxon>Agaricomycetidae</taxon>
        <taxon>Agaricales</taxon>
        <taxon>Marasmiineae</taxon>
        <taxon>Mycenaceae</taxon>
        <taxon>Mycena</taxon>
    </lineage>
</organism>
<keyword evidence="7 13" id="KW-0479">Metal-binding</keyword>
<dbReference type="GO" id="GO:0004497">
    <property type="term" value="F:monooxygenase activity"/>
    <property type="evidence" value="ECO:0007669"/>
    <property type="project" value="UniProtKB-KW"/>
</dbReference>
<evidence type="ECO:0000256" key="7">
    <source>
        <dbReference type="ARBA" id="ARBA00022723"/>
    </source>
</evidence>
<keyword evidence="11" id="KW-0503">Monooxygenase</keyword>
<keyword evidence="10 13" id="KW-0408">Iron</keyword>
<evidence type="ECO:0000256" key="2">
    <source>
        <dbReference type="ARBA" id="ARBA00004370"/>
    </source>
</evidence>
<keyword evidence="9" id="KW-0560">Oxidoreductase</keyword>
<dbReference type="InterPro" id="IPR050121">
    <property type="entry name" value="Cytochrome_P450_monoxygenase"/>
</dbReference>
<dbReference type="AlphaFoldDB" id="A0AAD6TTY3"/>
<evidence type="ECO:0000256" key="11">
    <source>
        <dbReference type="ARBA" id="ARBA00023033"/>
    </source>
</evidence>
<dbReference type="PANTHER" id="PTHR24305">
    <property type="entry name" value="CYTOCHROME P450"/>
    <property type="match status" value="1"/>
</dbReference>
<dbReference type="PRINTS" id="PR00463">
    <property type="entry name" value="EP450I"/>
</dbReference>
<comment type="similarity">
    <text evidence="4">Belongs to the cytochrome P450 family.</text>
</comment>
<evidence type="ECO:0000313" key="14">
    <source>
        <dbReference type="EMBL" id="KAJ7075333.1"/>
    </source>
</evidence>
<dbReference type="GO" id="GO:0016020">
    <property type="term" value="C:membrane"/>
    <property type="evidence" value="ECO:0007669"/>
    <property type="project" value="UniProtKB-SubCell"/>
</dbReference>
<dbReference type="GO" id="GO:0005506">
    <property type="term" value="F:iron ion binding"/>
    <property type="evidence" value="ECO:0007669"/>
    <property type="project" value="InterPro"/>
</dbReference>
<evidence type="ECO:0000256" key="6">
    <source>
        <dbReference type="ARBA" id="ARBA00022692"/>
    </source>
</evidence>
<dbReference type="InterPro" id="IPR036396">
    <property type="entry name" value="Cyt_P450_sf"/>
</dbReference>
<dbReference type="Pfam" id="PF00067">
    <property type="entry name" value="p450"/>
    <property type="match status" value="1"/>
</dbReference>
<evidence type="ECO:0000256" key="12">
    <source>
        <dbReference type="ARBA" id="ARBA00023136"/>
    </source>
</evidence>
<dbReference type="GO" id="GO:0020037">
    <property type="term" value="F:heme binding"/>
    <property type="evidence" value="ECO:0007669"/>
    <property type="project" value="InterPro"/>
</dbReference>
<evidence type="ECO:0000256" key="13">
    <source>
        <dbReference type="PIRSR" id="PIRSR602401-1"/>
    </source>
</evidence>
<keyword evidence="15" id="KW-1185">Reference proteome</keyword>
<reference evidence="14" key="1">
    <citation type="submission" date="2023-03" db="EMBL/GenBank/DDBJ databases">
        <title>Massive genome expansion in bonnet fungi (Mycena s.s.) driven by repeated elements and novel gene families across ecological guilds.</title>
        <authorList>
            <consortium name="Lawrence Berkeley National Laboratory"/>
            <person name="Harder C.B."/>
            <person name="Miyauchi S."/>
            <person name="Viragh M."/>
            <person name="Kuo A."/>
            <person name="Thoen E."/>
            <person name="Andreopoulos B."/>
            <person name="Lu D."/>
            <person name="Skrede I."/>
            <person name="Drula E."/>
            <person name="Henrissat B."/>
            <person name="Morin E."/>
            <person name="Kohler A."/>
            <person name="Barry K."/>
            <person name="LaButti K."/>
            <person name="Morin E."/>
            <person name="Salamov A."/>
            <person name="Lipzen A."/>
            <person name="Mereny Z."/>
            <person name="Hegedus B."/>
            <person name="Baldrian P."/>
            <person name="Stursova M."/>
            <person name="Weitz H."/>
            <person name="Taylor A."/>
            <person name="Grigoriev I.V."/>
            <person name="Nagy L.G."/>
            <person name="Martin F."/>
            <person name="Kauserud H."/>
        </authorList>
    </citation>
    <scope>NUCLEOTIDE SEQUENCE</scope>
    <source>
        <strain evidence="14">CBHHK173m</strain>
    </source>
</reference>
<keyword evidence="12" id="KW-0472">Membrane</keyword>
<dbReference type="GO" id="GO:0016705">
    <property type="term" value="F:oxidoreductase activity, acting on paired donors, with incorporation or reduction of molecular oxygen"/>
    <property type="evidence" value="ECO:0007669"/>
    <property type="project" value="InterPro"/>
</dbReference>
<comment type="caution">
    <text evidence="14">The sequence shown here is derived from an EMBL/GenBank/DDBJ whole genome shotgun (WGS) entry which is preliminary data.</text>
</comment>
<keyword evidence="5 13" id="KW-0349">Heme</keyword>
<accession>A0AAD6TTY3</accession>